<organism evidence="10 11">
    <name type="scientific">Acidovorax benzenivorans</name>
    <dbReference type="NCBI Taxonomy" id="2987520"/>
    <lineage>
        <taxon>Bacteria</taxon>
        <taxon>Pseudomonadati</taxon>
        <taxon>Pseudomonadota</taxon>
        <taxon>Betaproteobacteria</taxon>
        <taxon>Burkholderiales</taxon>
        <taxon>Comamonadaceae</taxon>
        <taxon>Acidovorax</taxon>
    </lineage>
</organism>
<dbReference type="InterPro" id="IPR012902">
    <property type="entry name" value="N_methyl_site"/>
</dbReference>
<dbReference type="Proteomes" id="UP001148932">
    <property type="component" value="Unassembled WGS sequence"/>
</dbReference>
<reference evidence="10" key="1">
    <citation type="submission" date="2022-10" db="EMBL/GenBank/DDBJ databases">
        <title>Description of microaerobic benzene degrading bacteria.</title>
        <authorList>
            <person name="Bedics A."/>
            <person name="Tancsics A."/>
            <person name="Banerjee S."/>
        </authorList>
    </citation>
    <scope>NUCLEOTIDE SEQUENCE</scope>
    <source>
        <strain evidence="10">D2M1</strain>
    </source>
</reference>
<keyword evidence="7 9" id="KW-0472">Membrane</keyword>
<evidence type="ECO:0000256" key="2">
    <source>
        <dbReference type="ARBA" id="ARBA00022475"/>
    </source>
</evidence>
<protein>
    <submittedName>
        <fullName evidence="10">Prepilin-type N-terminal cleavage/methylation domain-containing protein</fullName>
    </submittedName>
</protein>
<evidence type="ECO:0000256" key="5">
    <source>
        <dbReference type="ARBA" id="ARBA00022692"/>
    </source>
</evidence>
<evidence type="ECO:0000313" key="10">
    <source>
        <dbReference type="EMBL" id="MDD2176907.1"/>
    </source>
</evidence>
<keyword evidence="2" id="KW-1003">Cell membrane</keyword>
<comment type="caution">
    <text evidence="10">The sequence shown here is derived from an EMBL/GenBank/DDBJ whole genome shotgun (WGS) entry which is preliminary data.</text>
</comment>
<evidence type="ECO:0000256" key="9">
    <source>
        <dbReference type="SAM" id="Phobius"/>
    </source>
</evidence>
<dbReference type="RefSeq" id="WP_274107946.1">
    <property type="nucleotide sequence ID" value="NZ_JAPCKI010000002.1"/>
</dbReference>
<evidence type="ECO:0000256" key="8">
    <source>
        <dbReference type="SAM" id="MobiDB-lite"/>
    </source>
</evidence>
<dbReference type="EMBL" id="JAPCKI010000002">
    <property type="protein sequence ID" value="MDD2176907.1"/>
    <property type="molecule type" value="Genomic_DNA"/>
</dbReference>
<keyword evidence="5 9" id="KW-0812">Transmembrane</keyword>
<keyword evidence="6 9" id="KW-1133">Transmembrane helix</keyword>
<dbReference type="PANTHER" id="PTHR39583:SF2">
    <property type="entry name" value="TYPE II SECRETION SYSTEM PROTEIN J"/>
    <property type="match status" value="1"/>
</dbReference>
<evidence type="ECO:0000256" key="4">
    <source>
        <dbReference type="ARBA" id="ARBA00022519"/>
    </source>
</evidence>
<proteinExistence type="predicted"/>
<evidence type="ECO:0000256" key="7">
    <source>
        <dbReference type="ARBA" id="ARBA00023136"/>
    </source>
</evidence>
<keyword evidence="11" id="KW-1185">Reference proteome</keyword>
<dbReference type="NCBIfam" id="TIGR02532">
    <property type="entry name" value="IV_pilin_GFxxxE"/>
    <property type="match status" value="1"/>
</dbReference>
<gene>
    <name evidence="10" type="ORF">OIN59_05635</name>
</gene>
<name>A0ABT5RT89_9BURK</name>
<evidence type="ECO:0000256" key="6">
    <source>
        <dbReference type="ARBA" id="ARBA00022989"/>
    </source>
</evidence>
<dbReference type="PROSITE" id="PS00409">
    <property type="entry name" value="PROKAR_NTER_METHYL"/>
    <property type="match status" value="1"/>
</dbReference>
<keyword evidence="4" id="KW-0997">Cell inner membrane</keyword>
<feature type="transmembrane region" description="Helical" evidence="9">
    <location>
        <begin position="41"/>
        <end position="62"/>
    </location>
</feature>
<comment type="subcellular location">
    <subcellularLocation>
        <location evidence="1">Cell inner membrane</location>
        <topology evidence="1">Single-pass membrane protein</topology>
    </subcellularLocation>
</comment>
<accession>A0ABT5RT89</accession>
<dbReference type="InterPro" id="IPR045584">
    <property type="entry name" value="Pilin-like"/>
</dbReference>
<dbReference type="Pfam" id="PF07963">
    <property type="entry name" value="N_methyl"/>
    <property type="match status" value="1"/>
</dbReference>
<feature type="region of interest" description="Disordered" evidence="8">
    <location>
        <begin position="1"/>
        <end position="23"/>
    </location>
</feature>
<evidence type="ECO:0000256" key="3">
    <source>
        <dbReference type="ARBA" id="ARBA00022481"/>
    </source>
</evidence>
<evidence type="ECO:0000313" key="11">
    <source>
        <dbReference type="Proteomes" id="UP001148932"/>
    </source>
</evidence>
<keyword evidence="3" id="KW-0488">Methylation</keyword>
<dbReference type="InterPro" id="IPR051621">
    <property type="entry name" value="T2SS_protein_J"/>
</dbReference>
<dbReference type="SUPFAM" id="SSF54523">
    <property type="entry name" value="Pili subunits"/>
    <property type="match status" value="1"/>
</dbReference>
<dbReference type="PANTHER" id="PTHR39583">
    <property type="entry name" value="TYPE II SECRETION SYSTEM PROTEIN J-RELATED"/>
    <property type="match status" value="1"/>
</dbReference>
<sequence length="253" mass="27846">MPPLSRFAPSPREGDAPGGLAEPVPRVRWPRVAPVLKVPRGFTLIELLVAISVMALIAILSWRGLDGMVRAQEATRQRADEMLVLQAALGQWGTDLDALMPVTNTTPLDWDGQVLRLTRRSSAVPDEGALVVAWTRRNNNQGVGQWLRWQSPPVRTRADWQQAWQQAAQWARTPGDAERRYEVTLLSLDSWQIFYYRGGAWSNPQSSTGTPSGDSTSAVPDGIRLQITLPPGQALAGQLTRDWVNPVLGGGRT</sequence>
<evidence type="ECO:0000256" key="1">
    <source>
        <dbReference type="ARBA" id="ARBA00004377"/>
    </source>
</evidence>